<feature type="DNA-binding region" description="DM" evidence="6">
    <location>
        <begin position="57"/>
        <end position="104"/>
    </location>
</feature>
<evidence type="ECO:0000256" key="7">
    <source>
        <dbReference type="SAM" id="MobiDB-lite"/>
    </source>
</evidence>
<feature type="region of interest" description="Disordered" evidence="7">
    <location>
        <begin position="420"/>
        <end position="448"/>
    </location>
</feature>
<dbReference type="GO" id="GO:0000981">
    <property type="term" value="F:DNA-binding transcription factor activity, RNA polymerase II-specific"/>
    <property type="evidence" value="ECO:0007669"/>
    <property type="project" value="TreeGrafter"/>
</dbReference>
<evidence type="ECO:0000256" key="2">
    <source>
        <dbReference type="ARBA" id="ARBA00022723"/>
    </source>
</evidence>
<dbReference type="PANTHER" id="PTHR12322">
    <property type="entry name" value="DOUBLESEX AND MAB-3 RELATED TRANSCRIPTION FACTOR DMRT"/>
    <property type="match status" value="1"/>
</dbReference>
<dbReference type="GO" id="GO:0000978">
    <property type="term" value="F:RNA polymerase II cis-regulatory region sequence-specific DNA binding"/>
    <property type="evidence" value="ECO:0007669"/>
    <property type="project" value="TreeGrafter"/>
</dbReference>
<dbReference type="Ensembl" id="ENSPKIT00000041491.1">
    <property type="protein sequence ID" value="ENSPKIP00000016987.1"/>
    <property type="gene ID" value="ENSPKIG00000003092.1"/>
</dbReference>
<keyword evidence="10" id="KW-1185">Reference proteome</keyword>
<dbReference type="Pfam" id="PF00751">
    <property type="entry name" value="DM"/>
    <property type="match status" value="1"/>
</dbReference>
<dbReference type="OrthoDB" id="6162476at2759"/>
<feature type="region of interest" description="Disordered" evidence="7">
    <location>
        <begin position="27"/>
        <end position="51"/>
    </location>
</feature>
<evidence type="ECO:0000313" key="10">
    <source>
        <dbReference type="Proteomes" id="UP000261540"/>
    </source>
</evidence>
<dbReference type="FunFam" id="4.10.1040.10:FF:000001">
    <property type="entry name" value="doublesex- and mab-3-related transcription factor 1"/>
    <property type="match status" value="1"/>
</dbReference>
<accession>A0A3B3REE3</accession>
<name>A0A3B3REE3_9TELE</name>
<feature type="domain" description="DM" evidence="8">
    <location>
        <begin position="57"/>
        <end position="104"/>
    </location>
</feature>
<dbReference type="InterPro" id="IPR036407">
    <property type="entry name" value="DM_DNA-bd_sf"/>
</dbReference>
<keyword evidence="3 6" id="KW-0862">Zinc</keyword>
<feature type="region of interest" description="Disordered" evidence="7">
    <location>
        <begin position="304"/>
        <end position="325"/>
    </location>
</feature>
<evidence type="ECO:0000313" key="9">
    <source>
        <dbReference type="Ensembl" id="ENSPKIP00000016987.1"/>
    </source>
</evidence>
<dbReference type="PROSITE" id="PS40000">
    <property type="entry name" value="DM_1"/>
    <property type="match status" value="1"/>
</dbReference>
<protein>
    <submittedName>
        <fullName evidence="9">Doublesex and mab-3 related transcription factor 2</fullName>
    </submittedName>
</protein>
<reference evidence="9" key="1">
    <citation type="submission" date="2025-08" db="UniProtKB">
        <authorList>
            <consortium name="Ensembl"/>
        </authorList>
    </citation>
    <scope>IDENTIFICATION</scope>
</reference>
<evidence type="ECO:0000256" key="6">
    <source>
        <dbReference type="PROSITE-ProRule" id="PRU00070"/>
    </source>
</evidence>
<sequence>MTDIEIDVENLQTENDQAELNFSELEDNKTIKTDDERTDENMHLSGDPKKLGRTPKCARCRNHGVVSSLKGHKRFCRWRDCQCANCFLVVERQRVMAAQVALRRQQATEDKKGISRKQTTPENRTMFHFQPINTLSKSILQVGYHPVQTSSYLEGSQFLPLLSDRMRKRRAFADKELETIMMQREHKEREMLESTQKPSSSFFLSGISQAGAFSSHRTEYASPRVELLPSDICNVLPRCLDLSLQYGRPGNMELLSSNVSMATSYQQYPLPPQFKMWSGHNDVGDGLLYKQCLVNSTSVQTVKPKDARYPEPLSTPRSSTPGRDPVSVKLEHSQMARGACGLWQARVQSQGGHIQSSREWSTISTVKNCPMQTFPNATFHDRHENVLSQMINDSTKPCFSTKSNSFQSLIQKELNDKLDLEPNYKKHSGETAKKHSDSPAEENHSFRATDRCTKGLTSHRMEVKLSSTVSLPFSVESILKKRSVIPNYAHQ</sequence>
<evidence type="ECO:0000256" key="4">
    <source>
        <dbReference type="ARBA" id="ARBA00023125"/>
    </source>
</evidence>
<dbReference type="SUPFAM" id="SSF82927">
    <property type="entry name" value="Cysteine-rich DNA binding domain, (DM domain)"/>
    <property type="match status" value="1"/>
</dbReference>
<dbReference type="Gene3D" id="4.10.1040.10">
    <property type="entry name" value="DM DNA-binding domain"/>
    <property type="match status" value="1"/>
</dbReference>
<dbReference type="GO" id="GO:0005634">
    <property type="term" value="C:nucleus"/>
    <property type="evidence" value="ECO:0007669"/>
    <property type="project" value="UniProtKB-SubCell"/>
</dbReference>
<comment type="similarity">
    <text evidence="1">Belongs to the DMRT family.</text>
</comment>
<dbReference type="InterPro" id="IPR026607">
    <property type="entry name" value="DMRT"/>
</dbReference>
<dbReference type="GeneTree" id="ENSGT00940000156282"/>
<keyword evidence="4 6" id="KW-0238">DNA-binding</keyword>
<evidence type="ECO:0000256" key="1">
    <source>
        <dbReference type="ARBA" id="ARBA00006834"/>
    </source>
</evidence>
<dbReference type="GO" id="GO:0007548">
    <property type="term" value="P:sex differentiation"/>
    <property type="evidence" value="ECO:0007669"/>
    <property type="project" value="TreeGrafter"/>
</dbReference>
<keyword evidence="2 6" id="KW-0479">Metal-binding</keyword>
<dbReference type="STRING" id="1676925.ENSPKIP00000016987"/>
<dbReference type="InterPro" id="IPR001275">
    <property type="entry name" value="DM_DNA-bd"/>
</dbReference>
<dbReference type="GO" id="GO:0046872">
    <property type="term" value="F:metal ion binding"/>
    <property type="evidence" value="ECO:0007669"/>
    <property type="project" value="UniProtKB-KW"/>
</dbReference>
<dbReference type="Proteomes" id="UP000261540">
    <property type="component" value="Unplaced"/>
</dbReference>
<evidence type="ECO:0000256" key="3">
    <source>
        <dbReference type="ARBA" id="ARBA00022833"/>
    </source>
</evidence>
<comment type="subcellular location">
    <subcellularLocation>
        <location evidence="6">Nucleus</location>
    </subcellularLocation>
</comment>
<evidence type="ECO:0000259" key="8">
    <source>
        <dbReference type="PROSITE" id="PS50809"/>
    </source>
</evidence>
<evidence type="ECO:0000256" key="5">
    <source>
        <dbReference type="ARBA" id="ARBA00023242"/>
    </source>
</evidence>
<reference evidence="9" key="2">
    <citation type="submission" date="2025-09" db="UniProtKB">
        <authorList>
            <consortium name="Ensembl"/>
        </authorList>
    </citation>
    <scope>IDENTIFICATION</scope>
</reference>
<feature type="compositionally biased region" description="Basic and acidic residues" evidence="7">
    <location>
        <begin position="27"/>
        <end position="50"/>
    </location>
</feature>
<keyword evidence="5 6" id="KW-0539">Nucleus</keyword>
<dbReference type="PANTHER" id="PTHR12322:SF122">
    <property type="entry name" value="DOUBLESEX- AND MAB-3-RELATED TRANSCRIPTION FACTOR 2"/>
    <property type="match status" value="1"/>
</dbReference>
<proteinExistence type="inferred from homology"/>
<organism evidence="9 10">
    <name type="scientific">Paramormyrops kingsleyae</name>
    <dbReference type="NCBI Taxonomy" id="1676925"/>
    <lineage>
        <taxon>Eukaryota</taxon>
        <taxon>Metazoa</taxon>
        <taxon>Chordata</taxon>
        <taxon>Craniata</taxon>
        <taxon>Vertebrata</taxon>
        <taxon>Euteleostomi</taxon>
        <taxon>Actinopterygii</taxon>
        <taxon>Neopterygii</taxon>
        <taxon>Teleostei</taxon>
        <taxon>Osteoglossocephala</taxon>
        <taxon>Osteoglossomorpha</taxon>
        <taxon>Osteoglossiformes</taxon>
        <taxon>Mormyridae</taxon>
        <taxon>Paramormyrops</taxon>
    </lineage>
</organism>
<dbReference type="PROSITE" id="PS50809">
    <property type="entry name" value="DM_2"/>
    <property type="match status" value="1"/>
</dbReference>
<dbReference type="AlphaFoldDB" id="A0A3B3REE3"/>
<dbReference type="SMART" id="SM00301">
    <property type="entry name" value="DM"/>
    <property type="match status" value="1"/>
</dbReference>